<dbReference type="Pfam" id="PF01408">
    <property type="entry name" value="GFO_IDH_MocA"/>
    <property type="match status" value="1"/>
</dbReference>
<evidence type="ECO:0000256" key="5">
    <source>
        <dbReference type="ARBA" id="ARBA00023295"/>
    </source>
</evidence>
<dbReference type="PANTHER" id="PTHR43818:SF1">
    <property type="entry name" value="GLYCOSYL HYDROLASE FAMILY 109 PROTEIN"/>
    <property type="match status" value="1"/>
</dbReference>
<sequence>MKKIKVGISGARGLSTMIGFKACPEVEVVALCDLDESLLTEAAQRFDIPNTYRIYDDMLESDLDAVVVSTPMQLHVPQTLAALDAGKHVMSEVTAGVTMDELWWLKESVEKSNLVYMMSENYCYIPEIQLINNMVEMGMFGELYFGEGEYLHDLKSLTKGYNRPDTSGGQSEKTSWRKYWQLGKRGAFYPTHSLGPVMKWFKGDRIESISCFGAGWHTSPQYRQEDTTLTICRLASGKLIKIRIDCISNRPHNMSYYSLQGTKGCFEAPRGLGDRHKVCFTDSSDDKDNLEWKPLEDYYHLLPDRYKQASDEQRAAGHWGGDYFIVRDFVDAIIKGTKPYVDVYEACEWTAVGLLSELSAMNGGKAMQMPDFRSRLYSEQIITI</sequence>
<evidence type="ECO:0000259" key="7">
    <source>
        <dbReference type="Pfam" id="PF21252"/>
    </source>
</evidence>
<dbReference type="PANTHER" id="PTHR43818">
    <property type="entry name" value="BCDNA.GH03377"/>
    <property type="match status" value="1"/>
</dbReference>
<feature type="domain" description="Glycosyl hydrolase 109 C-terminal" evidence="7">
    <location>
        <begin position="132"/>
        <end position="284"/>
    </location>
</feature>
<dbReference type="Gene3D" id="3.30.360.10">
    <property type="entry name" value="Dihydrodipicolinate Reductase, domain 2"/>
    <property type="match status" value="1"/>
</dbReference>
<evidence type="ECO:0000256" key="1">
    <source>
        <dbReference type="ARBA" id="ARBA00001911"/>
    </source>
</evidence>
<keyword evidence="3" id="KW-0378">Hydrolase</keyword>
<evidence type="ECO:0000259" key="6">
    <source>
        <dbReference type="Pfam" id="PF01408"/>
    </source>
</evidence>
<dbReference type="InterPro" id="IPR036291">
    <property type="entry name" value="NAD(P)-bd_dom_sf"/>
</dbReference>
<dbReference type="InterPro" id="IPR000683">
    <property type="entry name" value="Gfo/Idh/MocA-like_OxRdtase_N"/>
</dbReference>
<evidence type="ECO:0000256" key="3">
    <source>
        <dbReference type="ARBA" id="ARBA00022801"/>
    </source>
</evidence>
<dbReference type="Gene3D" id="3.40.50.720">
    <property type="entry name" value="NAD(P)-binding Rossmann-like Domain"/>
    <property type="match status" value="1"/>
</dbReference>
<comment type="similarity">
    <text evidence="2">Belongs to the Gfo/Idh/MocA family. Glycosyl hydrolase 109 subfamily.</text>
</comment>
<dbReference type="InterPro" id="IPR050463">
    <property type="entry name" value="Gfo/Idh/MocA_oxidrdct_glycsds"/>
</dbReference>
<evidence type="ECO:0000313" key="9">
    <source>
        <dbReference type="Proteomes" id="UP001596113"/>
    </source>
</evidence>
<keyword evidence="9" id="KW-1185">Reference proteome</keyword>
<comment type="caution">
    <text evidence="8">The sequence shown here is derived from an EMBL/GenBank/DDBJ whole genome shotgun (WGS) entry which is preliminary data.</text>
</comment>
<dbReference type="RefSeq" id="WP_378140368.1">
    <property type="nucleotide sequence ID" value="NZ_JBHSMI010000067.1"/>
</dbReference>
<evidence type="ECO:0000256" key="2">
    <source>
        <dbReference type="ARBA" id="ARBA00009329"/>
    </source>
</evidence>
<dbReference type="EMBL" id="JBHSMI010000067">
    <property type="protein sequence ID" value="MFC5407580.1"/>
    <property type="molecule type" value="Genomic_DNA"/>
</dbReference>
<dbReference type="Pfam" id="PF21252">
    <property type="entry name" value="Glyco_hydro_109_C"/>
    <property type="match status" value="1"/>
</dbReference>
<dbReference type="Proteomes" id="UP001596113">
    <property type="component" value="Unassembled WGS sequence"/>
</dbReference>
<gene>
    <name evidence="8" type="ORF">ACFPOF_33020</name>
</gene>
<reference evidence="9" key="1">
    <citation type="journal article" date="2019" name="Int. J. Syst. Evol. Microbiol.">
        <title>The Global Catalogue of Microorganisms (GCM) 10K type strain sequencing project: providing services to taxonomists for standard genome sequencing and annotation.</title>
        <authorList>
            <consortium name="The Broad Institute Genomics Platform"/>
            <consortium name="The Broad Institute Genome Sequencing Center for Infectious Disease"/>
            <person name="Wu L."/>
            <person name="Ma J."/>
        </authorList>
    </citation>
    <scope>NUCLEOTIDE SEQUENCE [LARGE SCALE GENOMIC DNA]</scope>
    <source>
        <strain evidence="9">CGMCC 1.18575</strain>
    </source>
</reference>
<organism evidence="8 9">
    <name type="scientific">Cohnella soli</name>
    <dbReference type="NCBI Taxonomy" id="425005"/>
    <lineage>
        <taxon>Bacteria</taxon>
        <taxon>Bacillati</taxon>
        <taxon>Bacillota</taxon>
        <taxon>Bacilli</taxon>
        <taxon>Bacillales</taxon>
        <taxon>Paenibacillaceae</taxon>
        <taxon>Cohnella</taxon>
    </lineage>
</organism>
<accession>A0ABW0I501</accession>
<evidence type="ECO:0000313" key="8">
    <source>
        <dbReference type="EMBL" id="MFC5407580.1"/>
    </source>
</evidence>
<protein>
    <submittedName>
        <fullName evidence="8">Gfo/Idh/MocA family protein</fullName>
    </submittedName>
</protein>
<evidence type="ECO:0000256" key="4">
    <source>
        <dbReference type="ARBA" id="ARBA00023027"/>
    </source>
</evidence>
<feature type="domain" description="Gfo/Idh/MocA-like oxidoreductase N-terminal" evidence="6">
    <location>
        <begin position="6"/>
        <end position="118"/>
    </location>
</feature>
<dbReference type="SUPFAM" id="SSF55347">
    <property type="entry name" value="Glyceraldehyde-3-phosphate dehydrogenase-like, C-terminal domain"/>
    <property type="match status" value="1"/>
</dbReference>
<keyword evidence="4" id="KW-0520">NAD</keyword>
<comment type="cofactor">
    <cofactor evidence="1">
        <name>NAD(+)</name>
        <dbReference type="ChEBI" id="CHEBI:57540"/>
    </cofactor>
</comment>
<proteinExistence type="inferred from homology"/>
<keyword evidence="5" id="KW-0326">Glycosidase</keyword>
<dbReference type="SUPFAM" id="SSF51735">
    <property type="entry name" value="NAD(P)-binding Rossmann-fold domains"/>
    <property type="match status" value="1"/>
</dbReference>
<dbReference type="InterPro" id="IPR049303">
    <property type="entry name" value="Glyco_hydro_109_C"/>
</dbReference>
<name>A0ABW0I501_9BACL</name>